<gene>
    <name evidence="1" type="ORF">GJA_920</name>
</gene>
<protein>
    <submittedName>
        <fullName evidence="1">Uncharacterized protein</fullName>
    </submittedName>
</protein>
<organism evidence="1 2">
    <name type="scientific">Janthinobacterium agaricidamnosum NBRC 102515 = DSM 9628</name>
    <dbReference type="NCBI Taxonomy" id="1349767"/>
    <lineage>
        <taxon>Bacteria</taxon>
        <taxon>Pseudomonadati</taxon>
        <taxon>Pseudomonadota</taxon>
        <taxon>Betaproteobacteria</taxon>
        <taxon>Burkholderiales</taxon>
        <taxon>Oxalobacteraceae</taxon>
        <taxon>Janthinobacterium</taxon>
    </lineage>
</organism>
<sequence length="41" mass="4617">MQAWKIRLGLILAELGGRSICMIFPCKFPANCISVRKYSNS</sequence>
<evidence type="ECO:0000313" key="1">
    <source>
        <dbReference type="EMBL" id="CDG81576.1"/>
    </source>
</evidence>
<dbReference type="KEGG" id="jag:GJA_920"/>
<dbReference type="STRING" id="1349767.GJA_920"/>
<accession>W0V129</accession>
<evidence type="ECO:0000313" key="2">
    <source>
        <dbReference type="Proteomes" id="UP000027604"/>
    </source>
</evidence>
<proteinExistence type="predicted"/>
<dbReference type="HOGENOM" id="CLU_3271306_0_0_4"/>
<dbReference type="EMBL" id="HG322949">
    <property type="protein sequence ID" value="CDG81576.1"/>
    <property type="molecule type" value="Genomic_DNA"/>
</dbReference>
<dbReference type="AlphaFoldDB" id="W0V129"/>
<keyword evidence="2" id="KW-1185">Reference proteome</keyword>
<name>W0V129_9BURK</name>
<dbReference type="Proteomes" id="UP000027604">
    <property type="component" value="Chromosome I"/>
</dbReference>
<reference evidence="1 2" key="1">
    <citation type="journal article" date="2015" name="Genome Announc.">
        <title>Genome Sequence of Mushroom Soft-Rot Pathogen Janthinobacterium agaricidamnosum.</title>
        <authorList>
            <person name="Graupner K."/>
            <person name="Lackner G."/>
            <person name="Hertweck C."/>
        </authorList>
    </citation>
    <scope>NUCLEOTIDE SEQUENCE [LARGE SCALE GENOMIC DNA]</scope>
    <source>
        <strain evidence="2">NBRC 102515 / DSM 9628</strain>
    </source>
</reference>